<protein>
    <submittedName>
        <fullName evidence="7">RNA polymerase sigma factor, sigma-70 family</fullName>
    </submittedName>
</protein>
<dbReference type="SUPFAM" id="SSF88946">
    <property type="entry name" value="Sigma2 domain of RNA polymerase sigma factors"/>
    <property type="match status" value="1"/>
</dbReference>
<dbReference type="InterPro" id="IPR013249">
    <property type="entry name" value="RNA_pol_sigma70_r4_t2"/>
</dbReference>
<dbReference type="AlphaFoldDB" id="A0A0S7BXG1"/>
<dbReference type="GO" id="GO:0016987">
    <property type="term" value="F:sigma factor activity"/>
    <property type="evidence" value="ECO:0007669"/>
    <property type="project" value="UniProtKB-KW"/>
</dbReference>
<dbReference type="Gene3D" id="1.10.1740.10">
    <property type="match status" value="1"/>
</dbReference>
<keyword evidence="4" id="KW-0804">Transcription</keyword>
<evidence type="ECO:0000259" key="5">
    <source>
        <dbReference type="Pfam" id="PF04542"/>
    </source>
</evidence>
<dbReference type="Gene3D" id="1.10.10.10">
    <property type="entry name" value="Winged helix-like DNA-binding domain superfamily/Winged helix DNA-binding domain"/>
    <property type="match status" value="1"/>
</dbReference>
<dbReference type="PANTHER" id="PTHR43133">
    <property type="entry name" value="RNA POLYMERASE ECF-TYPE SIGMA FACTO"/>
    <property type="match status" value="1"/>
</dbReference>
<name>A0A0S7BXG1_9BACT</name>
<dbReference type="InterPro" id="IPR013324">
    <property type="entry name" value="RNA_pol_sigma_r3/r4-like"/>
</dbReference>
<evidence type="ECO:0000256" key="4">
    <source>
        <dbReference type="ARBA" id="ARBA00023163"/>
    </source>
</evidence>
<evidence type="ECO:0000256" key="3">
    <source>
        <dbReference type="ARBA" id="ARBA00023082"/>
    </source>
</evidence>
<evidence type="ECO:0000259" key="6">
    <source>
        <dbReference type="Pfam" id="PF08281"/>
    </source>
</evidence>
<dbReference type="InterPro" id="IPR039425">
    <property type="entry name" value="RNA_pol_sigma-70-like"/>
</dbReference>
<accession>A0A0S7BXG1</accession>
<evidence type="ECO:0000256" key="1">
    <source>
        <dbReference type="ARBA" id="ARBA00010641"/>
    </source>
</evidence>
<dbReference type="InterPro" id="IPR036388">
    <property type="entry name" value="WH-like_DNA-bd_sf"/>
</dbReference>
<feature type="domain" description="RNA polymerase sigma factor 70 region 4 type 2" evidence="6">
    <location>
        <begin position="117"/>
        <end position="167"/>
    </location>
</feature>
<evidence type="ECO:0000256" key="2">
    <source>
        <dbReference type="ARBA" id="ARBA00023015"/>
    </source>
</evidence>
<sequence>MDEQQLLKDCLKGDVHAQKRLYNTYARKMFGVCLRYAADQGMAEDFLQEGFIRVFTRLKSFRMEGSFEGWMRRIMVNTSLEILRKKDVFRYASPLDDDLQVSDQVEDVEDIPDTDVLVRLIQEMPAGFRAVFNLYAVENHSHKEIGQLLGISEGTSKSQYARARAWLQQRLKS</sequence>
<comment type="similarity">
    <text evidence="1">Belongs to the sigma-70 factor family. ECF subfamily.</text>
</comment>
<gene>
    <name evidence="7" type="ORF">TBC1_111285</name>
</gene>
<dbReference type="PANTHER" id="PTHR43133:SF46">
    <property type="entry name" value="RNA POLYMERASE SIGMA-70 FACTOR ECF SUBFAMILY"/>
    <property type="match status" value="1"/>
</dbReference>
<keyword evidence="3" id="KW-0731">Sigma factor</keyword>
<keyword evidence="8" id="KW-1185">Reference proteome</keyword>
<dbReference type="PATRIC" id="fig|1678841.3.peg.1458"/>
<dbReference type="Pfam" id="PF08281">
    <property type="entry name" value="Sigma70_r4_2"/>
    <property type="match status" value="1"/>
</dbReference>
<dbReference type="InterPro" id="IPR013325">
    <property type="entry name" value="RNA_pol_sigma_r2"/>
</dbReference>
<dbReference type="GO" id="GO:0006352">
    <property type="term" value="P:DNA-templated transcription initiation"/>
    <property type="evidence" value="ECO:0007669"/>
    <property type="project" value="InterPro"/>
</dbReference>
<feature type="domain" description="RNA polymerase sigma-70 region 2" evidence="5">
    <location>
        <begin position="21"/>
        <end position="87"/>
    </location>
</feature>
<dbReference type="InterPro" id="IPR014284">
    <property type="entry name" value="RNA_pol_sigma-70_dom"/>
</dbReference>
<dbReference type="OrthoDB" id="1056775at2"/>
<dbReference type="GO" id="GO:0003677">
    <property type="term" value="F:DNA binding"/>
    <property type="evidence" value="ECO:0007669"/>
    <property type="project" value="InterPro"/>
</dbReference>
<dbReference type="SUPFAM" id="SSF88659">
    <property type="entry name" value="Sigma3 and sigma4 domains of RNA polymerase sigma factors"/>
    <property type="match status" value="1"/>
</dbReference>
<dbReference type="STRING" id="1678841.TBC1_111285"/>
<reference evidence="7" key="1">
    <citation type="journal article" date="2015" name="Genome Announc.">
        <title>Draft Genome Sequence of Bacteroidales Strain TBC1, a Novel Isolate from a Methanogenic Wastewater Treatment System.</title>
        <authorList>
            <person name="Tourlousse D.M."/>
            <person name="Matsuura N."/>
            <person name="Sun L."/>
            <person name="Toyonaga M."/>
            <person name="Kuroda K."/>
            <person name="Ohashi A."/>
            <person name="Cruz R."/>
            <person name="Yamaguchi T."/>
            <person name="Sekiguchi Y."/>
        </authorList>
    </citation>
    <scope>NUCLEOTIDE SEQUENCE [LARGE SCALE GENOMIC DNA]</scope>
    <source>
        <strain evidence="7">TBC1</strain>
    </source>
</reference>
<dbReference type="RefSeq" id="WP_062039922.1">
    <property type="nucleotide sequence ID" value="NZ_DF968182.1"/>
</dbReference>
<keyword evidence="2" id="KW-0805">Transcription regulation</keyword>
<dbReference type="NCBIfam" id="TIGR02937">
    <property type="entry name" value="sigma70-ECF"/>
    <property type="match status" value="1"/>
</dbReference>
<dbReference type="EMBL" id="DF968182">
    <property type="protein sequence ID" value="GAP43143.1"/>
    <property type="molecule type" value="Genomic_DNA"/>
</dbReference>
<dbReference type="InterPro" id="IPR007627">
    <property type="entry name" value="RNA_pol_sigma70_r2"/>
</dbReference>
<organism evidence="7">
    <name type="scientific">Lentimicrobium saccharophilum</name>
    <dbReference type="NCBI Taxonomy" id="1678841"/>
    <lineage>
        <taxon>Bacteria</taxon>
        <taxon>Pseudomonadati</taxon>
        <taxon>Bacteroidota</taxon>
        <taxon>Bacteroidia</taxon>
        <taxon>Bacteroidales</taxon>
        <taxon>Lentimicrobiaceae</taxon>
        <taxon>Lentimicrobium</taxon>
    </lineage>
</organism>
<dbReference type="CDD" id="cd06171">
    <property type="entry name" value="Sigma70_r4"/>
    <property type="match status" value="1"/>
</dbReference>
<dbReference type="Proteomes" id="UP000053091">
    <property type="component" value="Unassembled WGS sequence"/>
</dbReference>
<evidence type="ECO:0000313" key="8">
    <source>
        <dbReference type="Proteomes" id="UP000053091"/>
    </source>
</evidence>
<proteinExistence type="inferred from homology"/>
<dbReference type="Pfam" id="PF04542">
    <property type="entry name" value="Sigma70_r2"/>
    <property type="match status" value="1"/>
</dbReference>
<evidence type="ECO:0000313" key="7">
    <source>
        <dbReference type="EMBL" id="GAP43143.1"/>
    </source>
</evidence>